<dbReference type="EMBL" id="BTRK01000003">
    <property type="protein sequence ID" value="GMR44386.1"/>
    <property type="molecule type" value="Genomic_DNA"/>
</dbReference>
<feature type="signal peptide" evidence="1">
    <location>
        <begin position="1"/>
        <end position="23"/>
    </location>
</feature>
<gene>
    <name evidence="2" type="ORF">PMAYCL1PPCAC_14581</name>
</gene>
<evidence type="ECO:0000313" key="2">
    <source>
        <dbReference type="EMBL" id="GMR44386.1"/>
    </source>
</evidence>
<sequence>QYAPILINHWLLLADLLTNSSHGNMNRIDPGRWEEDDSNSPANKITIDQIVSGFTVPETQYEYDSCLKTDDSRDVDWHSLSDKGKLYSNAIKEAIDRRKKEEAEVLPSCRHEMLYQTHLQGVDEETKCLVVATSLFYNCLTIRDREREIIDDPEFLHWLFE</sequence>
<evidence type="ECO:0000256" key="1">
    <source>
        <dbReference type="SAM" id="SignalP"/>
    </source>
</evidence>
<comment type="caution">
    <text evidence="2">The sequence shown here is derived from an EMBL/GenBank/DDBJ whole genome shotgun (WGS) entry which is preliminary data.</text>
</comment>
<feature type="non-terminal residue" evidence="2">
    <location>
        <position position="1"/>
    </location>
</feature>
<protein>
    <submittedName>
        <fullName evidence="2">Uncharacterized protein</fullName>
    </submittedName>
</protein>
<feature type="non-terminal residue" evidence="2">
    <location>
        <position position="161"/>
    </location>
</feature>
<name>A0AAN4ZP98_9BILA</name>
<keyword evidence="1" id="KW-0732">Signal</keyword>
<dbReference type="Proteomes" id="UP001328107">
    <property type="component" value="Unassembled WGS sequence"/>
</dbReference>
<accession>A0AAN4ZP98</accession>
<dbReference type="AlphaFoldDB" id="A0AAN4ZP98"/>
<feature type="chain" id="PRO_5043003504" evidence="1">
    <location>
        <begin position="24"/>
        <end position="161"/>
    </location>
</feature>
<proteinExistence type="predicted"/>
<organism evidence="2 3">
    <name type="scientific">Pristionchus mayeri</name>
    <dbReference type="NCBI Taxonomy" id="1317129"/>
    <lineage>
        <taxon>Eukaryota</taxon>
        <taxon>Metazoa</taxon>
        <taxon>Ecdysozoa</taxon>
        <taxon>Nematoda</taxon>
        <taxon>Chromadorea</taxon>
        <taxon>Rhabditida</taxon>
        <taxon>Rhabditina</taxon>
        <taxon>Diplogasteromorpha</taxon>
        <taxon>Diplogasteroidea</taxon>
        <taxon>Neodiplogasteridae</taxon>
        <taxon>Pristionchus</taxon>
    </lineage>
</organism>
<keyword evidence="3" id="KW-1185">Reference proteome</keyword>
<reference evidence="3" key="1">
    <citation type="submission" date="2022-10" db="EMBL/GenBank/DDBJ databases">
        <title>Genome assembly of Pristionchus species.</title>
        <authorList>
            <person name="Yoshida K."/>
            <person name="Sommer R.J."/>
        </authorList>
    </citation>
    <scope>NUCLEOTIDE SEQUENCE [LARGE SCALE GENOMIC DNA]</scope>
    <source>
        <strain evidence="3">RS5460</strain>
    </source>
</reference>
<evidence type="ECO:0000313" key="3">
    <source>
        <dbReference type="Proteomes" id="UP001328107"/>
    </source>
</evidence>